<dbReference type="OrthoDB" id="432970at2759"/>
<dbReference type="AlphaFoldDB" id="A0A9P5Y9Z8"/>
<dbReference type="EMBL" id="MU150257">
    <property type="protein sequence ID" value="KAF9464026.1"/>
    <property type="molecule type" value="Genomic_DNA"/>
</dbReference>
<evidence type="ECO:0000313" key="1">
    <source>
        <dbReference type="EMBL" id="KAF9464026.1"/>
    </source>
</evidence>
<evidence type="ECO:0000313" key="2">
    <source>
        <dbReference type="Proteomes" id="UP000807353"/>
    </source>
</evidence>
<accession>A0A9P5Y9Z8</accession>
<keyword evidence="2" id="KW-1185">Reference proteome</keyword>
<reference evidence="1" key="1">
    <citation type="submission" date="2020-11" db="EMBL/GenBank/DDBJ databases">
        <authorList>
            <consortium name="DOE Joint Genome Institute"/>
            <person name="Ahrendt S."/>
            <person name="Riley R."/>
            <person name="Andreopoulos W."/>
            <person name="Labutti K."/>
            <person name="Pangilinan J."/>
            <person name="Ruiz-Duenas F.J."/>
            <person name="Barrasa J.M."/>
            <person name="Sanchez-Garcia M."/>
            <person name="Camarero S."/>
            <person name="Miyauchi S."/>
            <person name="Serrano A."/>
            <person name="Linde D."/>
            <person name="Babiker R."/>
            <person name="Drula E."/>
            <person name="Ayuso-Fernandez I."/>
            <person name="Pacheco R."/>
            <person name="Padilla G."/>
            <person name="Ferreira P."/>
            <person name="Barriuso J."/>
            <person name="Kellner H."/>
            <person name="Castanera R."/>
            <person name="Alfaro M."/>
            <person name="Ramirez L."/>
            <person name="Pisabarro A.G."/>
            <person name="Kuo A."/>
            <person name="Tritt A."/>
            <person name="Lipzen A."/>
            <person name="He G."/>
            <person name="Yan M."/>
            <person name="Ng V."/>
            <person name="Cullen D."/>
            <person name="Martin F."/>
            <person name="Rosso M.-N."/>
            <person name="Henrissat B."/>
            <person name="Hibbett D."/>
            <person name="Martinez A.T."/>
            <person name="Grigoriev I.V."/>
        </authorList>
    </citation>
    <scope>NUCLEOTIDE SEQUENCE</scope>
    <source>
        <strain evidence="1">CBS 247.69</strain>
    </source>
</reference>
<comment type="caution">
    <text evidence="1">The sequence shown here is derived from an EMBL/GenBank/DDBJ whole genome shotgun (WGS) entry which is preliminary data.</text>
</comment>
<dbReference type="Proteomes" id="UP000807353">
    <property type="component" value="Unassembled WGS sequence"/>
</dbReference>
<organism evidence="1 2">
    <name type="scientific">Collybia nuda</name>
    <dbReference type="NCBI Taxonomy" id="64659"/>
    <lineage>
        <taxon>Eukaryota</taxon>
        <taxon>Fungi</taxon>
        <taxon>Dikarya</taxon>
        <taxon>Basidiomycota</taxon>
        <taxon>Agaricomycotina</taxon>
        <taxon>Agaricomycetes</taxon>
        <taxon>Agaricomycetidae</taxon>
        <taxon>Agaricales</taxon>
        <taxon>Tricholomatineae</taxon>
        <taxon>Clitocybaceae</taxon>
        <taxon>Collybia</taxon>
    </lineage>
</organism>
<gene>
    <name evidence="1" type="ORF">BDZ94DRAFT_533392</name>
</gene>
<proteinExistence type="predicted"/>
<sequence length="152" mass="16790">MSNDVQMFNTLPRTKLTTSKLVKNDWIFTIRHVDIDPEADLLMLVNPGSRFSHCEGPVHLENLSYEDKGGVVANLLIRAFNSAMGDPDAPKLAPWTWMTNDLTLAKAVEVALKALGVVGDLCAVELADLDARKVADEQWKDLICTIKRSVGK</sequence>
<protein>
    <submittedName>
        <fullName evidence="1">Uncharacterized protein</fullName>
    </submittedName>
</protein>
<name>A0A9P5Y9Z8_9AGAR</name>